<dbReference type="InterPro" id="IPR011006">
    <property type="entry name" value="CheY-like_superfamily"/>
</dbReference>
<keyword evidence="3" id="KW-0238">DNA-binding</keyword>
<dbReference type="Pfam" id="PF00196">
    <property type="entry name" value="GerE"/>
    <property type="match status" value="1"/>
</dbReference>
<protein>
    <submittedName>
        <fullName evidence="8">Response regulator transcription factor</fullName>
    </submittedName>
</protein>
<keyword evidence="4" id="KW-0804">Transcription</keyword>
<feature type="modified residue" description="4-aspartylphosphate" evidence="5">
    <location>
        <position position="57"/>
    </location>
</feature>
<dbReference type="RefSeq" id="WP_284875219.1">
    <property type="nucleotide sequence ID" value="NZ_CP126970.1"/>
</dbReference>
<evidence type="ECO:0000256" key="4">
    <source>
        <dbReference type="ARBA" id="ARBA00023163"/>
    </source>
</evidence>
<evidence type="ECO:0000256" key="1">
    <source>
        <dbReference type="ARBA" id="ARBA00022553"/>
    </source>
</evidence>
<evidence type="ECO:0000259" key="7">
    <source>
        <dbReference type="PROSITE" id="PS50110"/>
    </source>
</evidence>
<dbReference type="Proteomes" id="UP001238805">
    <property type="component" value="Chromosome"/>
</dbReference>
<evidence type="ECO:0000256" key="2">
    <source>
        <dbReference type="ARBA" id="ARBA00023015"/>
    </source>
</evidence>
<keyword evidence="1 5" id="KW-0597">Phosphoprotein</keyword>
<dbReference type="PANTHER" id="PTHR43214">
    <property type="entry name" value="TWO-COMPONENT RESPONSE REGULATOR"/>
    <property type="match status" value="1"/>
</dbReference>
<accession>A0ABY8VNS3</accession>
<dbReference type="InterPro" id="IPR058245">
    <property type="entry name" value="NreC/VraR/RcsB-like_REC"/>
</dbReference>
<dbReference type="SUPFAM" id="SSF46894">
    <property type="entry name" value="C-terminal effector domain of the bipartite response regulators"/>
    <property type="match status" value="1"/>
</dbReference>
<keyword evidence="9" id="KW-1185">Reference proteome</keyword>
<dbReference type="EMBL" id="CP126970">
    <property type="protein sequence ID" value="WIM70637.1"/>
    <property type="molecule type" value="Genomic_DNA"/>
</dbReference>
<dbReference type="InterPro" id="IPR039420">
    <property type="entry name" value="WalR-like"/>
</dbReference>
<dbReference type="InterPro" id="IPR016032">
    <property type="entry name" value="Sig_transdc_resp-reg_C-effctor"/>
</dbReference>
<evidence type="ECO:0000313" key="8">
    <source>
        <dbReference type="EMBL" id="WIM70637.1"/>
    </source>
</evidence>
<dbReference type="InterPro" id="IPR000792">
    <property type="entry name" value="Tscrpt_reg_LuxR_C"/>
</dbReference>
<sequence length="217" mass="23056">MSEQIRVIVIDDDPMVRAAVRMIMATAADVEVVADAGDGRAGLDLVREHLPDVVLCDIRMPCMDGLAVLTELQASGDATPVIMLTTFNTDDYVVRAFQLGAAGFLLKDADPREMVAAVRDVHAGRPALSAGAVETLIGTVHSTPARDHRARALVDTLTEREREVAVLLASGASNADIARQSHMAVATVKANMSRIFTKLGVDNRVSAAMLIRDAGLA</sequence>
<dbReference type="PROSITE" id="PS50043">
    <property type="entry name" value="HTH_LUXR_2"/>
    <property type="match status" value="1"/>
</dbReference>
<dbReference type="InterPro" id="IPR001789">
    <property type="entry name" value="Sig_transdc_resp-reg_receiver"/>
</dbReference>
<dbReference type="CDD" id="cd06170">
    <property type="entry name" value="LuxR_C_like"/>
    <property type="match status" value="1"/>
</dbReference>
<keyword evidence="2" id="KW-0805">Transcription regulation</keyword>
<dbReference type="PANTHER" id="PTHR43214:SF24">
    <property type="entry name" value="TRANSCRIPTIONAL REGULATORY PROTEIN NARL-RELATED"/>
    <property type="match status" value="1"/>
</dbReference>
<dbReference type="PRINTS" id="PR00038">
    <property type="entry name" value="HTHLUXR"/>
</dbReference>
<evidence type="ECO:0000259" key="6">
    <source>
        <dbReference type="PROSITE" id="PS50043"/>
    </source>
</evidence>
<evidence type="ECO:0000256" key="3">
    <source>
        <dbReference type="ARBA" id="ARBA00023125"/>
    </source>
</evidence>
<dbReference type="SUPFAM" id="SSF52172">
    <property type="entry name" value="CheY-like"/>
    <property type="match status" value="1"/>
</dbReference>
<dbReference type="SMART" id="SM00421">
    <property type="entry name" value="HTH_LUXR"/>
    <property type="match status" value="1"/>
</dbReference>
<gene>
    <name evidence="8" type="ORF">QP029_02015</name>
</gene>
<organism evidence="8 9">
    <name type="scientific">Corynebacterium suedekumii</name>
    <dbReference type="NCBI Taxonomy" id="3049801"/>
    <lineage>
        <taxon>Bacteria</taxon>
        <taxon>Bacillati</taxon>
        <taxon>Actinomycetota</taxon>
        <taxon>Actinomycetes</taxon>
        <taxon>Mycobacteriales</taxon>
        <taxon>Corynebacteriaceae</taxon>
        <taxon>Corynebacterium</taxon>
    </lineage>
</organism>
<dbReference type="PROSITE" id="PS50110">
    <property type="entry name" value="RESPONSE_REGULATORY"/>
    <property type="match status" value="1"/>
</dbReference>
<name>A0ABY8VNS3_9CORY</name>
<feature type="domain" description="HTH luxR-type" evidence="6">
    <location>
        <begin position="150"/>
        <end position="215"/>
    </location>
</feature>
<dbReference type="SMART" id="SM00448">
    <property type="entry name" value="REC"/>
    <property type="match status" value="1"/>
</dbReference>
<feature type="domain" description="Response regulatory" evidence="7">
    <location>
        <begin position="6"/>
        <end position="122"/>
    </location>
</feature>
<reference evidence="8 9" key="1">
    <citation type="submission" date="2023-05" db="EMBL/GenBank/DDBJ databases">
        <title>Corynebacterium suedekumii sp. nov. and Corynebacterium breve sp. nov. isolated from raw cow's milk.</title>
        <authorList>
            <person name="Baer M.K."/>
            <person name="Mehl L."/>
            <person name="Hellmuth R."/>
            <person name="Marke G."/>
            <person name="Lipski A."/>
        </authorList>
    </citation>
    <scope>NUCLEOTIDE SEQUENCE [LARGE SCALE GENOMIC DNA]</scope>
    <source>
        <strain evidence="8 9">LM112</strain>
    </source>
</reference>
<dbReference type="CDD" id="cd17535">
    <property type="entry name" value="REC_NarL-like"/>
    <property type="match status" value="1"/>
</dbReference>
<dbReference type="Gene3D" id="3.40.50.2300">
    <property type="match status" value="1"/>
</dbReference>
<dbReference type="Pfam" id="PF00072">
    <property type="entry name" value="Response_reg"/>
    <property type="match status" value="1"/>
</dbReference>
<evidence type="ECO:0000313" key="9">
    <source>
        <dbReference type="Proteomes" id="UP001238805"/>
    </source>
</evidence>
<evidence type="ECO:0000256" key="5">
    <source>
        <dbReference type="PROSITE-ProRule" id="PRU00169"/>
    </source>
</evidence>
<proteinExistence type="predicted"/>